<dbReference type="InterPro" id="IPR007835">
    <property type="entry name" value="MOFRL"/>
</dbReference>
<keyword evidence="12" id="KW-1185">Reference proteome</keyword>
<comment type="similarity">
    <text evidence="2">Belongs to the glycerate kinase type-2 family.</text>
</comment>
<proteinExistence type="inferred from homology"/>
<dbReference type="GO" id="GO:0005737">
    <property type="term" value="C:cytoplasm"/>
    <property type="evidence" value="ECO:0007669"/>
    <property type="project" value="TreeGrafter"/>
</dbReference>
<organism evidence="11 12">
    <name type="scientific">Mytilus galloprovincialis</name>
    <name type="common">Mediterranean mussel</name>
    <dbReference type="NCBI Taxonomy" id="29158"/>
    <lineage>
        <taxon>Eukaryota</taxon>
        <taxon>Metazoa</taxon>
        <taxon>Spiralia</taxon>
        <taxon>Lophotrochozoa</taxon>
        <taxon>Mollusca</taxon>
        <taxon>Bivalvia</taxon>
        <taxon>Autobranchia</taxon>
        <taxon>Pteriomorphia</taxon>
        <taxon>Mytilida</taxon>
        <taxon>Mytiloidea</taxon>
        <taxon>Mytilidae</taxon>
        <taxon>Mytilinae</taxon>
        <taxon>Mytilus</taxon>
    </lineage>
</organism>
<dbReference type="EMBL" id="UYJE01003732">
    <property type="protein sequence ID" value="VDI21930.1"/>
    <property type="molecule type" value="Genomic_DNA"/>
</dbReference>
<name>A0A8B6DNI6_MYTGA</name>
<evidence type="ECO:0000256" key="1">
    <source>
        <dbReference type="ARBA" id="ARBA00000694"/>
    </source>
</evidence>
<keyword evidence="7 11" id="KW-0418">Kinase</keyword>
<dbReference type="Gene3D" id="3.40.50.10180">
    <property type="entry name" value="Glycerate kinase, MOFRL-like N-terminal domain"/>
    <property type="match status" value="1"/>
</dbReference>
<keyword evidence="5 11" id="KW-0808">Transferase</keyword>
<gene>
    <name evidence="11" type="ORF">MGAL_10B007904</name>
</gene>
<evidence type="ECO:0000256" key="2">
    <source>
        <dbReference type="ARBA" id="ARBA00005393"/>
    </source>
</evidence>
<dbReference type="GO" id="GO:0008887">
    <property type="term" value="F:glycerate kinase activity"/>
    <property type="evidence" value="ECO:0007669"/>
    <property type="project" value="UniProtKB-EC"/>
</dbReference>
<dbReference type="InterPro" id="IPR038614">
    <property type="entry name" value="GK_N_sf"/>
</dbReference>
<dbReference type="SUPFAM" id="SSF82544">
    <property type="entry name" value="GckA/TtuD-like"/>
    <property type="match status" value="1"/>
</dbReference>
<evidence type="ECO:0000256" key="4">
    <source>
        <dbReference type="ARBA" id="ARBA00020720"/>
    </source>
</evidence>
<dbReference type="PANTHER" id="PTHR12227:SF0">
    <property type="entry name" value="GLYCERATE KINASE"/>
    <property type="match status" value="1"/>
</dbReference>
<evidence type="ECO:0000259" key="9">
    <source>
        <dbReference type="Pfam" id="PF05161"/>
    </source>
</evidence>
<protein>
    <recommendedName>
        <fullName evidence="4">Glycerate kinase</fullName>
        <ecNumber evidence="3">2.7.1.31</ecNumber>
    </recommendedName>
</protein>
<evidence type="ECO:0000256" key="3">
    <source>
        <dbReference type="ARBA" id="ARBA00012101"/>
    </source>
</evidence>
<sequence length="562" mass="61517">MTRYISWLCPVCKFISQSRQPRVLTHLPVNGWTFNFYKYSSYISCIRRKDTAEMANQDVVSIFSSAVNSVLPHHLIRKHIELNHSGKNLIIEDKKYKLDNNVYVVGFGKAVLGMARAVDDTLSQHIVKGIISVPTGIQENFRDAGKLDMLLDSNSKIEVREGSKNNMPDKSSYQTAVRIQDLVSKLREKDLLIVLISGGGSALLPLPIPPVTLEEELELTQILSKNGATIDELNILRKNIEVLKGGGLAKQAFPAKVIALIVSDVIGDKLEIISSGPTVPDKSTPQQCLMILKQLNLQDKIPESINTLLVRRTREITKSTGSVEYTGGTQWEHVQNVIVGKYKMALAAASMKAEQLGFLPITLSSVLNGEASKVGVMFGMLARYAALSFGYKVSNPKSSDYVQLELDLVSKGVPKKTLKKVVALAHHAYNIKKPICILTGGETTVQVKGSGKGGRNQEMAVACALEIDKQCQGDTSVLANFDLIFLSGGTDGIDGPTPVAGAVIDQTFIQKCNDNNMDALTYLRNNDTFNLFEKISEECLILIGHTGTNVMDIQALVIKSKK</sequence>
<dbReference type="OrthoDB" id="44918at2759"/>
<dbReference type="Pfam" id="PF05161">
    <property type="entry name" value="MOFRL"/>
    <property type="match status" value="1"/>
</dbReference>
<keyword evidence="6" id="KW-0547">Nucleotide-binding</keyword>
<comment type="caution">
    <text evidence="11">The sequence shown here is derived from an EMBL/GenBank/DDBJ whole genome shotgun (WGS) entry which is preliminary data.</text>
</comment>
<dbReference type="PANTHER" id="PTHR12227">
    <property type="entry name" value="GLYCERATE KINASE"/>
    <property type="match status" value="1"/>
</dbReference>
<accession>A0A8B6DNI6</accession>
<evidence type="ECO:0000256" key="6">
    <source>
        <dbReference type="ARBA" id="ARBA00022741"/>
    </source>
</evidence>
<evidence type="ECO:0000259" key="10">
    <source>
        <dbReference type="Pfam" id="PF13660"/>
    </source>
</evidence>
<evidence type="ECO:0000256" key="7">
    <source>
        <dbReference type="ARBA" id="ARBA00022777"/>
    </source>
</evidence>
<evidence type="ECO:0000256" key="5">
    <source>
        <dbReference type="ARBA" id="ARBA00022679"/>
    </source>
</evidence>
<dbReference type="InterPro" id="IPR025286">
    <property type="entry name" value="MOFRL_assoc_dom"/>
</dbReference>
<dbReference type="Pfam" id="PF13660">
    <property type="entry name" value="DUF4147"/>
    <property type="match status" value="1"/>
</dbReference>
<dbReference type="EC" id="2.7.1.31" evidence="3"/>
<evidence type="ECO:0000313" key="11">
    <source>
        <dbReference type="EMBL" id="VDI21930.1"/>
    </source>
</evidence>
<feature type="domain" description="MOFRL" evidence="9">
    <location>
        <begin position="435"/>
        <end position="552"/>
    </location>
</feature>
<dbReference type="GO" id="GO:0005524">
    <property type="term" value="F:ATP binding"/>
    <property type="evidence" value="ECO:0007669"/>
    <property type="project" value="UniProtKB-KW"/>
</dbReference>
<evidence type="ECO:0000256" key="8">
    <source>
        <dbReference type="ARBA" id="ARBA00022840"/>
    </source>
</evidence>
<feature type="domain" description="MOFRL-associated" evidence="10">
    <location>
        <begin position="60"/>
        <end position="309"/>
    </location>
</feature>
<dbReference type="InterPro" id="IPR037035">
    <property type="entry name" value="GK-like_C_sf"/>
</dbReference>
<dbReference type="Proteomes" id="UP000596742">
    <property type="component" value="Unassembled WGS sequence"/>
</dbReference>
<comment type="catalytic activity">
    <reaction evidence="1">
        <text>(R)-glycerate + ATP = (2R)-3-phosphoglycerate + ADP + H(+)</text>
        <dbReference type="Rhea" id="RHEA:23516"/>
        <dbReference type="ChEBI" id="CHEBI:15378"/>
        <dbReference type="ChEBI" id="CHEBI:16659"/>
        <dbReference type="ChEBI" id="CHEBI:30616"/>
        <dbReference type="ChEBI" id="CHEBI:58272"/>
        <dbReference type="ChEBI" id="CHEBI:456216"/>
        <dbReference type="EC" id="2.7.1.31"/>
    </reaction>
</comment>
<dbReference type="FunFam" id="3.40.50.10180:FF:000001">
    <property type="entry name" value="Glycerate kinase"/>
    <property type="match status" value="1"/>
</dbReference>
<dbReference type="AlphaFoldDB" id="A0A8B6DNI6"/>
<evidence type="ECO:0000313" key="12">
    <source>
        <dbReference type="Proteomes" id="UP000596742"/>
    </source>
</evidence>
<dbReference type="Gene3D" id="3.40.1480.10">
    <property type="entry name" value="MOFRL domain"/>
    <property type="match status" value="1"/>
</dbReference>
<dbReference type="InterPro" id="IPR039760">
    <property type="entry name" value="MOFRL_protein"/>
</dbReference>
<keyword evidence="8" id="KW-0067">ATP-binding</keyword>
<reference evidence="11" key="1">
    <citation type="submission" date="2018-11" db="EMBL/GenBank/DDBJ databases">
        <authorList>
            <person name="Alioto T."/>
            <person name="Alioto T."/>
        </authorList>
    </citation>
    <scope>NUCLEOTIDE SEQUENCE</scope>
</reference>